<evidence type="ECO:0008006" key="3">
    <source>
        <dbReference type="Google" id="ProtNLM"/>
    </source>
</evidence>
<evidence type="ECO:0000313" key="1">
    <source>
        <dbReference type="EMBL" id="MDQ0567611.1"/>
    </source>
</evidence>
<keyword evidence="2" id="KW-1185">Reference proteome</keyword>
<organism evidence="1 2">
    <name type="scientific">Mycoplasma yeatsii</name>
    <dbReference type="NCBI Taxonomy" id="51365"/>
    <lineage>
        <taxon>Bacteria</taxon>
        <taxon>Bacillati</taxon>
        <taxon>Mycoplasmatota</taxon>
        <taxon>Mollicutes</taxon>
        <taxon>Mycoplasmataceae</taxon>
        <taxon>Mycoplasma</taxon>
    </lineage>
</organism>
<gene>
    <name evidence="1" type="ORF">J2Z63_000232</name>
</gene>
<accession>A0ABU0NDT8</accession>
<sequence length="202" mass="23905">MENKKELKLTFRLYETDDILRFKKWKEELANNGESVSNAISDIVKQYLLEKDKSRVFNEVRQDLFYQMRKVMFASLAPFSANIIRELLKNRVEEIVANKKLDVILNELFDNRQNELKNLTNSQLAESIYFENIRTSLETKTTTKTEKINEKVANVKDKQKQVDKLYKKDNTDWDAEITALTHQEVEYNPYVNLDEIDVDELV</sequence>
<proteinExistence type="predicted"/>
<reference evidence="1" key="1">
    <citation type="submission" date="2023-07" db="EMBL/GenBank/DDBJ databases">
        <title>Genomic Encyclopedia of Type Strains, Phase IV (KMG-IV): sequencing the most valuable type-strain genomes for metagenomic binning, comparative biology and taxonomic classification.</title>
        <authorList>
            <person name="Goeker M."/>
        </authorList>
    </citation>
    <scope>NUCLEOTIDE SEQUENCE [LARGE SCALE GENOMIC DNA]</scope>
    <source>
        <strain evidence="1">DSM 22019</strain>
    </source>
</reference>
<dbReference type="Proteomes" id="UP001236620">
    <property type="component" value="Unassembled WGS sequence"/>
</dbReference>
<comment type="caution">
    <text evidence="1">The sequence shown here is derived from an EMBL/GenBank/DDBJ whole genome shotgun (WGS) entry which is preliminary data.</text>
</comment>
<dbReference type="RefSeq" id="WP_307444354.1">
    <property type="nucleotide sequence ID" value="NZ_JAUSWP010000001.1"/>
</dbReference>
<name>A0ABU0NDT8_9MOLU</name>
<dbReference type="NCBIfam" id="NF045893">
    <property type="entry name" value="ICE_Mbov_0398"/>
    <property type="match status" value="1"/>
</dbReference>
<protein>
    <recommendedName>
        <fullName evidence="3">ICEF Integrative Conjugal Element-II</fullName>
    </recommendedName>
</protein>
<evidence type="ECO:0000313" key="2">
    <source>
        <dbReference type="Proteomes" id="UP001236620"/>
    </source>
</evidence>
<dbReference type="EMBL" id="JAUSWP010000001">
    <property type="protein sequence ID" value="MDQ0567611.1"/>
    <property type="molecule type" value="Genomic_DNA"/>
</dbReference>